<dbReference type="InterPro" id="IPR005144">
    <property type="entry name" value="ATP-cone_dom"/>
</dbReference>
<evidence type="ECO:0000259" key="9">
    <source>
        <dbReference type="PROSITE" id="PS51161"/>
    </source>
</evidence>
<keyword evidence="2 8" id="KW-0547">Nucleotide-binding</keyword>
<keyword evidence="8" id="KW-0479">Metal-binding</keyword>
<dbReference type="Pfam" id="PF03477">
    <property type="entry name" value="ATP-cone"/>
    <property type="match status" value="1"/>
</dbReference>
<dbReference type="AlphaFoldDB" id="A0A5C1QEM4"/>
<sequence length="151" mass="17458">MKCPLCGLIQDKVLESRQNSSGTSIRRRRECSACSYRFTSYEKIEELPLMVIKHDGRRQPFDIKKIERGLNRAVEKRPVPQMVIEKALHNIEDEAELGGKANHEISSDFLGNLILSKLAEIDRVAYIRFASVYRKFESVDEFIEEINKLKS</sequence>
<evidence type="ECO:0000256" key="8">
    <source>
        <dbReference type="HAMAP-Rule" id="MF_00440"/>
    </source>
</evidence>
<keyword evidence="4 8" id="KW-0067">ATP-binding</keyword>
<feature type="zinc finger region" evidence="8">
    <location>
        <begin position="3"/>
        <end position="34"/>
    </location>
</feature>
<dbReference type="KEGG" id="sper:EW093_12610"/>
<evidence type="ECO:0000256" key="1">
    <source>
        <dbReference type="ARBA" id="ARBA00022491"/>
    </source>
</evidence>
<gene>
    <name evidence="8 10" type="primary">nrdR</name>
    <name evidence="10" type="ORF">EW093_12610</name>
</gene>
<comment type="cofactor">
    <cofactor evidence="8">
        <name>Zn(2+)</name>
        <dbReference type="ChEBI" id="CHEBI:29105"/>
    </cofactor>
    <text evidence="8">Binds 1 zinc ion.</text>
</comment>
<dbReference type="GO" id="GO:0003677">
    <property type="term" value="F:DNA binding"/>
    <property type="evidence" value="ECO:0007669"/>
    <property type="project" value="UniProtKB-KW"/>
</dbReference>
<keyword evidence="1 8" id="KW-0678">Repressor</keyword>
<dbReference type="PANTHER" id="PTHR30455:SF2">
    <property type="entry name" value="TRANSCRIPTIONAL REPRESSOR NRDR"/>
    <property type="match status" value="1"/>
</dbReference>
<keyword evidence="6 8" id="KW-0238">DNA-binding</keyword>
<evidence type="ECO:0000256" key="2">
    <source>
        <dbReference type="ARBA" id="ARBA00022741"/>
    </source>
</evidence>
<dbReference type="InterPro" id="IPR055173">
    <property type="entry name" value="NrdR-like_N"/>
</dbReference>
<proteinExistence type="inferred from homology"/>
<dbReference type="Proteomes" id="UP000323824">
    <property type="component" value="Chromosome"/>
</dbReference>
<feature type="domain" description="ATP-cone" evidence="9">
    <location>
        <begin position="49"/>
        <end position="141"/>
    </location>
</feature>
<dbReference type="InterPro" id="IPR003796">
    <property type="entry name" value="RNR_NrdR-like"/>
</dbReference>
<keyword evidence="11" id="KW-1185">Reference proteome</keyword>
<dbReference type="OrthoDB" id="9807461at2"/>
<evidence type="ECO:0000256" key="5">
    <source>
        <dbReference type="ARBA" id="ARBA00023015"/>
    </source>
</evidence>
<dbReference type="PROSITE" id="PS51161">
    <property type="entry name" value="ATP_CONE"/>
    <property type="match status" value="1"/>
</dbReference>
<evidence type="ECO:0000256" key="7">
    <source>
        <dbReference type="ARBA" id="ARBA00023163"/>
    </source>
</evidence>
<evidence type="ECO:0000313" key="10">
    <source>
        <dbReference type="EMBL" id="QEN05520.1"/>
    </source>
</evidence>
<organism evidence="10 11">
    <name type="scientific">Thiospirochaeta perfilievii</name>
    <dbReference type="NCBI Taxonomy" id="252967"/>
    <lineage>
        <taxon>Bacteria</taxon>
        <taxon>Pseudomonadati</taxon>
        <taxon>Spirochaetota</taxon>
        <taxon>Spirochaetia</taxon>
        <taxon>Spirochaetales</taxon>
        <taxon>Spirochaetaceae</taxon>
        <taxon>Thiospirochaeta</taxon>
    </lineage>
</organism>
<dbReference type="RefSeq" id="WP_149568758.1">
    <property type="nucleotide sequence ID" value="NZ_CP035807.1"/>
</dbReference>
<evidence type="ECO:0000256" key="4">
    <source>
        <dbReference type="ARBA" id="ARBA00022840"/>
    </source>
</evidence>
<dbReference type="GO" id="GO:0045892">
    <property type="term" value="P:negative regulation of DNA-templated transcription"/>
    <property type="evidence" value="ECO:0007669"/>
    <property type="project" value="UniProtKB-UniRule"/>
</dbReference>
<evidence type="ECO:0000256" key="6">
    <source>
        <dbReference type="ARBA" id="ARBA00023125"/>
    </source>
</evidence>
<reference evidence="10 11" key="2">
    <citation type="submission" date="2019-09" db="EMBL/GenBank/DDBJ databases">
        <title>Complete Genome Sequence and Methylome Analysis of free living Spirochaetas.</title>
        <authorList>
            <person name="Leshcheva N."/>
            <person name="Mikheeva N."/>
        </authorList>
    </citation>
    <scope>NUCLEOTIDE SEQUENCE [LARGE SCALE GENOMIC DNA]</scope>
    <source>
        <strain evidence="10 11">P</strain>
    </source>
</reference>
<evidence type="ECO:0000313" key="11">
    <source>
        <dbReference type="Proteomes" id="UP000323824"/>
    </source>
</evidence>
<reference evidence="10 11" key="1">
    <citation type="submission" date="2019-02" db="EMBL/GenBank/DDBJ databases">
        <authorList>
            <person name="Fomenkov A."/>
            <person name="Dubinina G."/>
            <person name="Grabovich M."/>
            <person name="Vincze T."/>
            <person name="Roberts R.J."/>
        </authorList>
    </citation>
    <scope>NUCLEOTIDE SEQUENCE [LARGE SCALE GENOMIC DNA]</scope>
    <source>
        <strain evidence="10 11">P</strain>
    </source>
</reference>
<keyword evidence="8" id="KW-0862">Zinc</keyword>
<dbReference type="HAMAP" id="MF_00440">
    <property type="entry name" value="NrdR"/>
    <property type="match status" value="1"/>
</dbReference>
<dbReference type="Pfam" id="PF22811">
    <property type="entry name" value="Zn_ribbon_NrdR"/>
    <property type="match status" value="1"/>
</dbReference>
<keyword evidence="7 8" id="KW-0804">Transcription</keyword>
<comment type="similarity">
    <text evidence="8">Belongs to the NrdR family.</text>
</comment>
<dbReference type="PANTHER" id="PTHR30455">
    <property type="entry name" value="TRANSCRIPTIONAL REPRESSOR NRDR"/>
    <property type="match status" value="1"/>
</dbReference>
<comment type="function">
    <text evidence="8">Negatively regulates transcription of bacterial ribonucleotide reductase nrd genes and operons by binding to NrdR-boxes.</text>
</comment>
<accession>A0A5C1QEM4</accession>
<evidence type="ECO:0000256" key="3">
    <source>
        <dbReference type="ARBA" id="ARBA00022771"/>
    </source>
</evidence>
<dbReference type="EMBL" id="CP035807">
    <property type="protein sequence ID" value="QEN05520.1"/>
    <property type="molecule type" value="Genomic_DNA"/>
</dbReference>
<dbReference type="NCBIfam" id="TIGR00244">
    <property type="entry name" value="transcriptional regulator NrdR"/>
    <property type="match status" value="1"/>
</dbReference>
<keyword evidence="5 8" id="KW-0805">Transcription regulation</keyword>
<protein>
    <recommendedName>
        <fullName evidence="8">Transcriptional repressor NrdR</fullName>
    </recommendedName>
</protein>
<keyword evidence="3 8" id="KW-0863">Zinc-finger</keyword>
<dbReference type="GO" id="GO:0008270">
    <property type="term" value="F:zinc ion binding"/>
    <property type="evidence" value="ECO:0007669"/>
    <property type="project" value="UniProtKB-UniRule"/>
</dbReference>
<dbReference type="GO" id="GO:0005524">
    <property type="term" value="F:ATP binding"/>
    <property type="evidence" value="ECO:0007669"/>
    <property type="project" value="UniProtKB-UniRule"/>
</dbReference>
<name>A0A5C1QEM4_9SPIO</name>